<comment type="caution">
    <text evidence="1">The sequence shown here is derived from an EMBL/GenBank/DDBJ whole genome shotgun (WGS) entry which is preliminary data.</text>
</comment>
<name>A0A5B3G9X3_9BACT</name>
<gene>
    <name evidence="1" type="ORF">F2Y13_07880</name>
</gene>
<dbReference type="Proteomes" id="UP000323567">
    <property type="component" value="Unassembled WGS sequence"/>
</dbReference>
<evidence type="ECO:0000313" key="2">
    <source>
        <dbReference type="Proteomes" id="UP000323567"/>
    </source>
</evidence>
<protein>
    <submittedName>
        <fullName evidence="1">Uncharacterized protein</fullName>
    </submittedName>
</protein>
<organism evidence="1 2">
    <name type="scientific">Alistipes shahii</name>
    <dbReference type="NCBI Taxonomy" id="328814"/>
    <lineage>
        <taxon>Bacteria</taxon>
        <taxon>Pseudomonadati</taxon>
        <taxon>Bacteroidota</taxon>
        <taxon>Bacteroidia</taxon>
        <taxon>Bacteroidales</taxon>
        <taxon>Rikenellaceae</taxon>
        <taxon>Alistipes</taxon>
    </lineage>
</organism>
<dbReference type="EMBL" id="VVXK01000009">
    <property type="protein sequence ID" value="KAA2370240.1"/>
    <property type="molecule type" value="Genomic_DNA"/>
</dbReference>
<reference evidence="1 2" key="1">
    <citation type="journal article" date="2019" name="Nat. Med.">
        <title>A library of human gut bacterial isolates paired with longitudinal multiomics data enables mechanistic microbiome research.</title>
        <authorList>
            <person name="Poyet M."/>
            <person name="Groussin M."/>
            <person name="Gibbons S.M."/>
            <person name="Avila-Pacheco J."/>
            <person name="Jiang X."/>
            <person name="Kearney S.M."/>
            <person name="Perrotta A.R."/>
            <person name="Berdy B."/>
            <person name="Zhao S."/>
            <person name="Lieberman T.D."/>
            <person name="Swanson P.K."/>
            <person name="Smith M."/>
            <person name="Roesemann S."/>
            <person name="Alexander J.E."/>
            <person name="Rich S.A."/>
            <person name="Livny J."/>
            <person name="Vlamakis H."/>
            <person name="Clish C."/>
            <person name="Bullock K."/>
            <person name="Deik A."/>
            <person name="Scott J."/>
            <person name="Pierce K.A."/>
            <person name="Xavier R.J."/>
            <person name="Alm E.J."/>
        </authorList>
    </citation>
    <scope>NUCLEOTIDE SEQUENCE [LARGE SCALE GENOMIC DNA]</scope>
    <source>
        <strain evidence="1 2">BIOML-A2</strain>
    </source>
</reference>
<dbReference type="RefSeq" id="WP_118406692.1">
    <property type="nucleotide sequence ID" value="NZ_CATVWL010000033.1"/>
</dbReference>
<sequence>MSNWSKIWKILTTPVNTPKPKEHTPTSITPAVQCNPSSSRDHWLTVHVALASMREFQECNSDHTLLKKAENLRNIIEELKGLSGQSNYSAILKKGINEFETNWRTTITPQEFEHLEHPDKMDIDEMIREKYCSLASNYRRYWESAIAQLVRKSAILKRRQYLIEDIDRFIDGLPIKYPEVVSELEKYKAFNLKQIESPE</sequence>
<accession>A0A5B3G9X3</accession>
<dbReference type="AlphaFoldDB" id="A0A5B3G9X3"/>
<evidence type="ECO:0000313" key="1">
    <source>
        <dbReference type="EMBL" id="KAA2370240.1"/>
    </source>
</evidence>
<proteinExistence type="predicted"/>